<feature type="compositionally biased region" description="Polar residues" evidence="1">
    <location>
        <begin position="35"/>
        <end position="44"/>
    </location>
</feature>
<evidence type="ECO:0000256" key="1">
    <source>
        <dbReference type="SAM" id="MobiDB-lite"/>
    </source>
</evidence>
<evidence type="ECO:0000313" key="3">
    <source>
        <dbReference type="Proteomes" id="UP000266673"/>
    </source>
</evidence>
<feature type="compositionally biased region" description="Basic residues" evidence="1">
    <location>
        <begin position="45"/>
        <end position="54"/>
    </location>
</feature>
<accession>A0A397UEN4</accession>
<keyword evidence="3" id="KW-1185">Reference proteome</keyword>
<organism evidence="2 3">
    <name type="scientific">Gigaspora rosea</name>
    <dbReference type="NCBI Taxonomy" id="44941"/>
    <lineage>
        <taxon>Eukaryota</taxon>
        <taxon>Fungi</taxon>
        <taxon>Fungi incertae sedis</taxon>
        <taxon>Mucoromycota</taxon>
        <taxon>Glomeromycotina</taxon>
        <taxon>Glomeromycetes</taxon>
        <taxon>Diversisporales</taxon>
        <taxon>Gigasporaceae</taxon>
        <taxon>Gigaspora</taxon>
    </lineage>
</organism>
<name>A0A397UEN4_9GLOM</name>
<protein>
    <submittedName>
        <fullName evidence="2">Uncharacterized protein</fullName>
    </submittedName>
</protein>
<comment type="caution">
    <text evidence="2">The sequence shown here is derived from an EMBL/GenBank/DDBJ whole genome shotgun (WGS) entry which is preliminary data.</text>
</comment>
<evidence type="ECO:0000313" key="2">
    <source>
        <dbReference type="EMBL" id="RIB08644.1"/>
    </source>
</evidence>
<feature type="region of interest" description="Disordered" evidence="1">
    <location>
        <begin position="35"/>
        <end position="54"/>
    </location>
</feature>
<proteinExistence type="predicted"/>
<reference evidence="2 3" key="1">
    <citation type="submission" date="2018-06" db="EMBL/GenBank/DDBJ databases">
        <title>Comparative genomics reveals the genomic features of Rhizophagus irregularis, R. cerebriforme, R. diaphanum and Gigaspora rosea, and their symbiotic lifestyle signature.</title>
        <authorList>
            <person name="Morin E."/>
            <person name="San Clemente H."/>
            <person name="Chen E.C.H."/>
            <person name="De La Providencia I."/>
            <person name="Hainaut M."/>
            <person name="Kuo A."/>
            <person name="Kohler A."/>
            <person name="Murat C."/>
            <person name="Tang N."/>
            <person name="Roy S."/>
            <person name="Loubradou J."/>
            <person name="Henrissat B."/>
            <person name="Grigoriev I.V."/>
            <person name="Corradi N."/>
            <person name="Roux C."/>
            <person name="Martin F.M."/>
        </authorList>
    </citation>
    <scope>NUCLEOTIDE SEQUENCE [LARGE SCALE GENOMIC DNA]</scope>
    <source>
        <strain evidence="2 3">DAOM 194757</strain>
    </source>
</reference>
<sequence>MSQVTSDKIFNTSDLRPPNLTDDVEKLTNEALVTTNKRASSTSRQVKKPKKSNKRAMLSCRKNTLLIITNNVFNTRELENINLTDVSRITSSKIWVRHPGRGSFLFTYEESMNKGVKDLDDIKKLLLIRFGYDLEKTPTDYIAVCHPKVNNLRASTPITELFNDDKSALEVTIAKDRNADIKKHETNINCAPPISGYGTQYSASPISGYGTQCK</sequence>
<dbReference type="EMBL" id="QKWP01001482">
    <property type="protein sequence ID" value="RIB08644.1"/>
    <property type="molecule type" value="Genomic_DNA"/>
</dbReference>
<dbReference type="AlphaFoldDB" id="A0A397UEN4"/>
<dbReference type="Proteomes" id="UP000266673">
    <property type="component" value="Unassembled WGS sequence"/>
</dbReference>
<gene>
    <name evidence="2" type="ORF">C2G38_2251891</name>
</gene>